<keyword evidence="9" id="KW-1185">Reference proteome</keyword>
<evidence type="ECO:0000313" key="9">
    <source>
        <dbReference type="Proteomes" id="UP001595886"/>
    </source>
</evidence>
<dbReference type="RefSeq" id="WP_380019802.1">
    <property type="nucleotide sequence ID" value="NZ_JBHSHD010000006.1"/>
</dbReference>
<keyword evidence="3 8" id="KW-0418">Kinase</keyword>
<evidence type="ECO:0000256" key="4">
    <source>
        <dbReference type="ARBA" id="ARBA00022840"/>
    </source>
</evidence>
<keyword evidence="1" id="KW-0808">Transferase</keyword>
<dbReference type="InterPro" id="IPR011990">
    <property type="entry name" value="TPR-like_helical_dom_sf"/>
</dbReference>
<organism evidence="8 9">
    <name type="scientific">Dokdonella ginsengisoli</name>
    <dbReference type="NCBI Taxonomy" id="363846"/>
    <lineage>
        <taxon>Bacteria</taxon>
        <taxon>Pseudomonadati</taxon>
        <taxon>Pseudomonadota</taxon>
        <taxon>Gammaproteobacteria</taxon>
        <taxon>Lysobacterales</taxon>
        <taxon>Rhodanobacteraceae</taxon>
        <taxon>Dokdonella</taxon>
    </lineage>
</organism>
<dbReference type="Gene3D" id="1.25.40.10">
    <property type="entry name" value="Tetratricopeptide repeat domain"/>
    <property type="match status" value="3"/>
</dbReference>
<sequence>MSTPSLDRYADDFERLRALPPDEHEAALAALPLSEDERATLRRLLEADTDADDPLARALGAGAARLASPHGDRLGAYRLIGELGAGGMGTVFLAERVDGGFDQRVAIKLLRGFPTADGLRRLRQERQILAGLDHPHIARLLDGGETAEGQPWLALEYVDGLDLLDYAAHHAPHLHDRLKLLDAMLDAVGHAHQRLVVHRDLKPANVLVNAAGEVKLLDFGIARLVDLDTGDARETSTRVFSAGYASPEQREGRAVTTASDIYSLGVLLRELVGGRADRGSRAPAPLPLDAELAGIVAKATDEDPARRYASAGEFRDDLDRYRDGRPVRAAPMTNTYRLRKFVGRHRVGVAAGVLAALALGLFVWRLDRERDRALAAEAVAQQARVASERDAERARAALGFLTDAFEAAAPENALSTTVSVRDLLDTARAKLDAQKLDAAVARSTQRLLGSLYNALGETDAAIELFGRGLDGAQAGDRAEALALAQDYDKYANLLGTNDRIEDARAALDAAAALRRKHAPDDLDEQARDLISLGFLHHNAGEDAKAIPILKQVLARPAGAAPLPLSLAMHTSQMLASLLSSNGDCEAALGVVEDALTRAAGLAPNAPDRLLLLREQAAAQRSCGRPEQAERILRTVIAQQRELTGAGGMEMLQLDNELALTLKDLGRFREAAEVLRRSTRIDNESKYNRAVLLGNLAVALDDAGDYAQAFEMHARTRAALDGGQFDADSDIRRRAMRNEARTLAQTGQPERAIAMLADLRERALRVDGEASLEYAMVTWQLALAQRRAAHVEQAEALTSEAERLWSGLVPPTHSVFAHVHRQRAALALMQNRLDVADREIAAAVAIVEANAASPVELATVRSEQAEVRRLQGRKDEARTLLASSLPVMRDAFLPTQIWLAAAERTAAQVGMK</sequence>
<dbReference type="InterPro" id="IPR000719">
    <property type="entry name" value="Prot_kinase_dom"/>
</dbReference>
<dbReference type="PROSITE" id="PS00107">
    <property type="entry name" value="PROTEIN_KINASE_ATP"/>
    <property type="match status" value="1"/>
</dbReference>
<keyword evidence="6" id="KW-1133">Transmembrane helix</keyword>
<keyword evidence="6" id="KW-0472">Membrane</keyword>
<dbReference type="EMBL" id="JBHSHD010000006">
    <property type="protein sequence ID" value="MFC4819985.1"/>
    <property type="molecule type" value="Genomic_DNA"/>
</dbReference>
<dbReference type="Gene3D" id="1.10.510.10">
    <property type="entry name" value="Transferase(Phosphotransferase) domain 1"/>
    <property type="match status" value="1"/>
</dbReference>
<dbReference type="InterPro" id="IPR019734">
    <property type="entry name" value="TPR_rpt"/>
</dbReference>
<dbReference type="InterPro" id="IPR011009">
    <property type="entry name" value="Kinase-like_dom_sf"/>
</dbReference>
<feature type="binding site" evidence="5">
    <location>
        <position position="108"/>
    </location>
    <ligand>
        <name>ATP</name>
        <dbReference type="ChEBI" id="CHEBI:30616"/>
    </ligand>
</feature>
<feature type="transmembrane region" description="Helical" evidence="6">
    <location>
        <begin position="347"/>
        <end position="366"/>
    </location>
</feature>
<dbReference type="PROSITE" id="PS00108">
    <property type="entry name" value="PROTEIN_KINASE_ST"/>
    <property type="match status" value="1"/>
</dbReference>
<keyword evidence="6" id="KW-0812">Transmembrane</keyword>
<dbReference type="SUPFAM" id="SSF56112">
    <property type="entry name" value="Protein kinase-like (PK-like)"/>
    <property type="match status" value="1"/>
</dbReference>
<proteinExistence type="predicted"/>
<evidence type="ECO:0000256" key="3">
    <source>
        <dbReference type="ARBA" id="ARBA00022777"/>
    </source>
</evidence>
<evidence type="ECO:0000256" key="2">
    <source>
        <dbReference type="ARBA" id="ARBA00022741"/>
    </source>
</evidence>
<keyword evidence="2 5" id="KW-0547">Nucleotide-binding</keyword>
<dbReference type="InterPro" id="IPR008271">
    <property type="entry name" value="Ser/Thr_kinase_AS"/>
</dbReference>
<evidence type="ECO:0000259" key="7">
    <source>
        <dbReference type="PROSITE" id="PS50011"/>
    </source>
</evidence>
<dbReference type="Pfam" id="PF13181">
    <property type="entry name" value="TPR_8"/>
    <property type="match status" value="1"/>
</dbReference>
<dbReference type="Pfam" id="PF00069">
    <property type="entry name" value="Pkinase"/>
    <property type="match status" value="1"/>
</dbReference>
<evidence type="ECO:0000313" key="8">
    <source>
        <dbReference type="EMBL" id="MFC4819985.1"/>
    </source>
</evidence>
<feature type="domain" description="Protein kinase" evidence="7">
    <location>
        <begin position="77"/>
        <end position="342"/>
    </location>
</feature>
<protein>
    <submittedName>
        <fullName evidence="8">Protein kinase</fullName>
    </submittedName>
</protein>
<dbReference type="SUPFAM" id="SSF48452">
    <property type="entry name" value="TPR-like"/>
    <property type="match status" value="3"/>
</dbReference>
<comment type="caution">
    <text evidence="8">The sequence shown here is derived from an EMBL/GenBank/DDBJ whole genome shotgun (WGS) entry which is preliminary data.</text>
</comment>
<reference evidence="9" key="1">
    <citation type="journal article" date="2019" name="Int. J. Syst. Evol. Microbiol.">
        <title>The Global Catalogue of Microorganisms (GCM) 10K type strain sequencing project: providing services to taxonomists for standard genome sequencing and annotation.</title>
        <authorList>
            <consortium name="The Broad Institute Genomics Platform"/>
            <consortium name="The Broad Institute Genome Sequencing Center for Infectious Disease"/>
            <person name="Wu L."/>
            <person name="Ma J."/>
        </authorList>
    </citation>
    <scope>NUCLEOTIDE SEQUENCE [LARGE SCALE GENOMIC DNA]</scope>
    <source>
        <strain evidence="9">CCUG 30340</strain>
    </source>
</reference>
<evidence type="ECO:0000256" key="1">
    <source>
        <dbReference type="ARBA" id="ARBA00022679"/>
    </source>
</evidence>
<dbReference type="CDD" id="cd14014">
    <property type="entry name" value="STKc_PknB_like"/>
    <property type="match status" value="1"/>
</dbReference>
<dbReference type="SMART" id="SM00220">
    <property type="entry name" value="S_TKc"/>
    <property type="match status" value="1"/>
</dbReference>
<evidence type="ECO:0000256" key="6">
    <source>
        <dbReference type="SAM" id="Phobius"/>
    </source>
</evidence>
<dbReference type="GO" id="GO:0016301">
    <property type="term" value="F:kinase activity"/>
    <property type="evidence" value="ECO:0007669"/>
    <property type="project" value="UniProtKB-KW"/>
</dbReference>
<accession>A0ABV9QRM3</accession>
<dbReference type="PANTHER" id="PTHR43289">
    <property type="entry name" value="MITOGEN-ACTIVATED PROTEIN KINASE KINASE KINASE 20-RELATED"/>
    <property type="match status" value="1"/>
</dbReference>
<evidence type="ECO:0000256" key="5">
    <source>
        <dbReference type="PROSITE-ProRule" id="PRU10141"/>
    </source>
</evidence>
<dbReference type="PANTHER" id="PTHR43289:SF34">
    <property type="entry name" value="SERINE_THREONINE-PROTEIN KINASE YBDM-RELATED"/>
    <property type="match status" value="1"/>
</dbReference>
<dbReference type="Proteomes" id="UP001595886">
    <property type="component" value="Unassembled WGS sequence"/>
</dbReference>
<keyword evidence="4 5" id="KW-0067">ATP-binding</keyword>
<dbReference type="Gene3D" id="3.30.200.20">
    <property type="entry name" value="Phosphorylase Kinase, domain 1"/>
    <property type="match status" value="1"/>
</dbReference>
<dbReference type="PROSITE" id="PS50011">
    <property type="entry name" value="PROTEIN_KINASE_DOM"/>
    <property type="match status" value="1"/>
</dbReference>
<dbReference type="InterPro" id="IPR017441">
    <property type="entry name" value="Protein_kinase_ATP_BS"/>
</dbReference>
<name>A0ABV9QRM3_9GAMM</name>
<gene>
    <name evidence="8" type="ORF">ACFO6Q_06600</name>
</gene>